<dbReference type="NCBIfam" id="TIGR02210">
    <property type="entry name" value="rodA_shape"/>
    <property type="match status" value="1"/>
</dbReference>
<dbReference type="GO" id="GO:0051301">
    <property type="term" value="P:cell division"/>
    <property type="evidence" value="ECO:0007669"/>
    <property type="project" value="InterPro"/>
</dbReference>
<reference evidence="7" key="1">
    <citation type="submission" date="2022-08" db="EMBL/GenBank/DDBJ databases">
        <title>Draft genome sequencing of Roseisolibacter agri AW1220.</title>
        <authorList>
            <person name="Tobiishi Y."/>
            <person name="Tonouchi A."/>
        </authorList>
    </citation>
    <scope>NUCLEOTIDE SEQUENCE</scope>
    <source>
        <strain evidence="7">AW1220</strain>
    </source>
</reference>
<keyword evidence="2 6" id="KW-0812">Transmembrane</keyword>
<feature type="transmembrane region" description="Helical" evidence="6">
    <location>
        <begin position="307"/>
        <end position="333"/>
    </location>
</feature>
<feature type="transmembrane region" description="Helical" evidence="6">
    <location>
        <begin position="42"/>
        <end position="61"/>
    </location>
</feature>
<comment type="caution">
    <text evidence="7">The sequence shown here is derived from an EMBL/GenBank/DDBJ whole genome shotgun (WGS) entry which is preliminary data.</text>
</comment>
<organism evidence="7 8">
    <name type="scientific">Roseisolibacter agri</name>
    <dbReference type="NCBI Taxonomy" id="2014610"/>
    <lineage>
        <taxon>Bacteria</taxon>
        <taxon>Pseudomonadati</taxon>
        <taxon>Gemmatimonadota</taxon>
        <taxon>Gemmatimonadia</taxon>
        <taxon>Gemmatimonadales</taxon>
        <taxon>Gemmatimonadaceae</taxon>
        <taxon>Roseisolibacter</taxon>
    </lineage>
</organism>
<keyword evidence="3" id="KW-0133">Cell shape</keyword>
<feature type="transmembrane region" description="Helical" evidence="6">
    <location>
        <begin position="7"/>
        <end position="30"/>
    </location>
</feature>
<gene>
    <name evidence="7" type="ORF">rosag_38850</name>
</gene>
<evidence type="ECO:0000256" key="3">
    <source>
        <dbReference type="ARBA" id="ARBA00022960"/>
    </source>
</evidence>
<name>A0AA37V418_9BACT</name>
<keyword evidence="4 6" id="KW-1133">Transmembrane helix</keyword>
<dbReference type="AlphaFoldDB" id="A0AA37V418"/>
<dbReference type="GO" id="GO:0005886">
    <property type="term" value="C:plasma membrane"/>
    <property type="evidence" value="ECO:0007669"/>
    <property type="project" value="TreeGrafter"/>
</dbReference>
<dbReference type="EMBL" id="BRXS01000006">
    <property type="protein sequence ID" value="GLC27372.1"/>
    <property type="molecule type" value="Genomic_DNA"/>
</dbReference>
<keyword evidence="8" id="KW-1185">Reference proteome</keyword>
<feature type="transmembrane region" description="Helical" evidence="6">
    <location>
        <begin position="142"/>
        <end position="158"/>
    </location>
</feature>
<dbReference type="InterPro" id="IPR011923">
    <property type="entry name" value="RodA/MrdB"/>
</dbReference>
<feature type="transmembrane region" description="Helical" evidence="6">
    <location>
        <begin position="345"/>
        <end position="370"/>
    </location>
</feature>
<dbReference type="GO" id="GO:0032153">
    <property type="term" value="C:cell division site"/>
    <property type="evidence" value="ECO:0007669"/>
    <property type="project" value="TreeGrafter"/>
</dbReference>
<dbReference type="NCBIfam" id="NF037961">
    <property type="entry name" value="RodA_shape"/>
    <property type="match status" value="1"/>
</dbReference>
<feature type="transmembrane region" description="Helical" evidence="6">
    <location>
        <begin position="226"/>
        <end position="244"/>
    </location>
</feature>
<feature type="transmembrane region" description="Helical" evidence="6">
    <location>
        <begin position="198"/>
        <end position="219"/>
    </location>
</feature>
<proteinExistence type="predicted"/>
<sequence length="416" mass="45194">MRRGIAFDWPLITIALLLSLYGIAMVYSAGQVDVGTTYVTGAWLRQGAWFLLAVGMALFVSRGSARFIEWVAWPAYLLTLVLLVVTLVFGSGAGTAASVKGWLTIGGVRLGQPAELAKPVTALMLARVLTQRREEPKSLLDLWQPVLVVAVPWVLIMLQPDLGSGLAFIGILFAMLFWAGVPWQMLALLASPAVSLVLSFNTALWGAWFLLLVALVVWYKPYLAEGITLVVANVVMGVLAPLLWDALKPYQQRRLLVFLDPMNDPRASGYHVIQSQVAIGSGGWFGKGWTLGTQKRLAFLPAQHTDFIFAVVGEEMGFIGVCVALVLFLALLLRCTRIATRATDAFSSLAAFGLLASWFVHVIVNIGMTLNLMPITGIPLPFFSYGGSFMLISWLAIGVLARFSAEGRGRGEHLAV</sequence>
<dbReference type="PANTHER" id="PTHR30474:SF1">
    <property type="entry name" value="PEPTIDOGLYCAN GLYCOSYLTRANSFERASE MRDB"/>
    <property type="match status" value="1"/>
</dbReference>
<dbReference type="PANTHER" id="PTHR30474">
    <property type="entry name" value="CELL CYCLE PROTEIN"/>
    <property type="match status" value="1"/>
</dbReference>
<evidence type="ECO:0000256" key="4">
    <source>
        <dbReference type="ARBA" id="ARBA00022989"/>
    </source>
</evidence>
<evidence type="ECO:0000256" key="1">
    <source>
        <dbReference type="ARBA" id="ARBA00004141"/>
    </source>
</evidence>
<evidence type="ECO:0000313" key="7">
    <source>
        <dbReference type="EMBL" id="GLC27372.1"/>
    </source>
</evidence>
<dbReference type="Pfam" id="PF01098">
    <property type="entry name" value="FTSW_RODA_SPOVE"/>
    <property type="match status" value="2"/>
</dbReference>
<protein>
    <submittedName>
        <fullName evidence="7">Rod shape-determining protein RodA</fullName>
    </submittedName>
</protein>
<feature type="transmembrane region" description="Helical" evidence="6">
    <location>
        <begin position="382"/>
        <end position="401"/>
    </location>
</feature>
<keyword evidence="5 6" id="KW-0472">Membrane</keyword>
<evidence type="ECO:0000313" key="8">
    <source>
        <dbReference type="Proteomes" id="UP001161325"/>
    </source>
</evidence>
<dbReference type="GO" id="GO:0008360">
    <property type="term" value="P:regulation of cell shape"/>
    <property type="evidence" value="ECO:0007669"/>
    <property type="project" value="UniProtKB-KW"/>
</dbReference>
<dbReference type="Proteomes" id="UP001161325">
    <property type="component" value="Unassembled WGS sequence"/>
</dbReference>
<feature type="transmembrane region" description="Helical" evidence="6">
    <location>
        <begin position="73"/>
        <end position="93"/>
    </location>
</feature>
<feature type="transmembrane region" description="Helical" evidence="6">
    <location>
        <begin position="165"/>
        <end position="186"/>
    </location>
</feature>
<dbReference type="RefSeq" id="WP_284351813.1">
    <property type="nucleotide sequence ID" value="NZ_BRXS01000006.1"/>
</dbReference>
<comment type="subcellular location">
    <subcellularLocation>
        <location evidence="1">Membrane</location>
        <topology evidence="1">Multi-pass membrane protein</topology>
    </subcellularLocation>
</comment>
<dbReference type="InterPro" id="IPR001182">
    <property type="entry name" value="FtsW/RodA"/>
</dbReference>
<accession>A0AA37V418</accession>
<dbReference type="GO" id="GO:0015648">
    <property type="term" value="F:lipid-linked peptidoglycan transporter activity"/>
    <property type="evidence" value="ECO:0007669"/>
    <property type="project" value="TreeGrafter"/>
</dbReference>
<evidence type="ECO:0000256" key="5">
    <source>
        <dbReference type="ARBA" id="ARBA00023136"/>
    </source>
</evidence>
<evidence type="ECO:0000256" key="6">
    <source>
        <dbReference type="SAM" id="Phobius"/>
    </source>
</evidence>
<evidence type="ECO:0000256" key="2">
    <source>
        <dbReference type="ARBA" id="ARBA00022692"/>
    </source>
</evidence>